<sequence length="277" mass="29730">MPNYFAHLTFGARVLAQLPEDLRTSLAGERAAFDLGCLGPDPLFFYHPATGNPARREGLKMHKRSALPAFRRLRAAVEECVPMSRGYAAGFLCHLALDSACHPYVEARAARGELAHLAMEAEFDRLLMERAGLDARQAHLPPPAGEAVCKAAALAYGTAGPAEFRKGYLAMRRATALLARVSGTRAGRAADRLCGRLPVLAGARGMILETVPAPASAESSRVLGTLLERAVPVAAEQIGRFFAAVEEGAPLDPWLDRDFGGTAYRETEPAPRSVAVW</sequence>
<evidence type="ECO:0000313" key="2">
    <source>
        <dbReference type="EMBL" id="MCQ4770667.1"/>
    </source>
</evidence>
<dbReference type="RefSeq" id="WP_256304048.1">
    <property type="nucleotide sequence ID" value="NZ_JANFYS010000017.1"/>
</dbReference>
<dbReference type="EMBL" id="JANFYS010000017">
    <property type="protein sequence ID" value="MCQ4770667.1"/>
    <property type="molecule type" value="Genomic_DNA"/>
</dbReference>
<evidence type="ECO:0000313" key="3">
    <source>
        <dbReference type="Proteomes" id="UP001204562"/>
    </source>
</evidence>
<proteinExistence type="predicted"/>
<protein>
    <submittedName>
        <fullName evidence="2">Zinc dependent phospholipase C family protein</fullName>
    </submittedName>
</protein>
<dbReference type="Pfam" id="PF00882">
    <property type="entry name" value="Zn_dep_PLPC"/>
    <property type="match status" value="1"/>
</dbReference>
<gene>
    <name evidence="2" type="ORF">NE579_09340</name>
</gene>
<reference evidence="2" key="1">
    <citation type="submission" date="2022-06" db="EMBL/GenBank/DDBJ databases">
        <title>Isolation of gut microbiota from human fecal samples.</title>
        <authorList>
            <person name="Pamer E.G."/>
            <person name="Barat B."/>
            <person name="Waligurski E."/>
            <person name="Medina S."/>
            <person name="Paddock L."/>
            <person name="Mostad J."/>
        </authorList>
    </citation>
    <scope>NUCLEOTIDE SEQUENCE</scope>
    <source>
        <strain evidence="2">DFI.9.91</strain>
    </source>
</reference>
<comment type="caution">
    <text evidence="2">The sequence shown here is derived from an EMBL/GenBank/DDBJ whole genome shotgun (WGS) entry which is preliminary data.</text>
</comment>
<accession>A0AAW5JNC6</accession>
<dbReference type="AlphaFoldDB" id="A0AAW5JNC6"/>
<organism evidence="2 3">
    <name type="scientific">Intestinimonas massiliensis</name>
    <name type="common">ex Afouda et al. 2020</name>
    <dbReference type="NCBI Taxonomy" id="1673721"/>
    <lineage>
        <taxon>Bacteria</taxon>
        <taxon>Bacillati</taxon>
        <taxon>Bacillota</taxon>
        <taxon>Clostridia</taxon>
        <taxon>Eubacteriales</taxon>
        <taxon>Intestinimonas</taxon>
    </lineage>
</organism>
<evidence type="ECO:0000259" key="1">
    <source>
        <dbReference type="Pfam" id="PF00882"/>
    </source>
</evidence>
<dbReference type="InterPro" id="IPR029002">
    <property type="entry name" value="PLPC/GPLD1"/>
</dbReference>
<dbReference type="Proteomes" id="UP001204562">
    <property type="component" value="Unassembled WGS sequence"/>
</dbReference>
<name>A0AAW5JNC6_9FIRM</name>
<feature type="domain" description="Phospholipase C/D" evidence="1">
    <location>
        <begin position="7"/>
        <end position="133"/>
    </location>
</feature>